<dbReference type="Pfam" id="PF00990">
    <property type="entry name" value="GGDEF"/>
    <property type="match status" value="1"/>
</dbReference>
<dbReference type="PROSITE" id="PS50887">
    <property type="entry name" value="GGDEF"/>
    <property type="match status" value="1"/>
</dbReference>
<dbReference type="SUPFAM" id="SSF53822">
    <property type="entry name" value="Periplasmic binding protein-like I"/>
    <property type="match status" value="1"/>
</dbReference>
<dbReference type="SUPFAM" id="SSF55073">
    <property type="entry name" value="Nucleotide cyclase"/>
    <property type="match status" value="1"/>
</dbReference>
<accession>W0FP87</accession>
<evidence type="ECO:0000256" key="3">
    <source>
        <dbReference type="ARBA" id="ARBA00023163"/>
    </source>
</evidence>
<dbReference type="CDD" id="cd01949">
    <property type="entry name" value="GGDEF"/>
    <property type="match status" value="1"/>
</dbReference>
<keyword evidence="2" id="KW-0238">DNA-binding</keyword>
<dbReference type="GO" id="GO:0000976">
    <property type="term" value="F:transcription cis-regulatory region binding"/>
    <property type="evidence" value="ECO:0007669"/>
    <property type="project" value="TreeGrafter"/>
</dbReference>
<evidence type="ECO:0000256" key="1">
    <source>
        <dbReference type="ARBA" id="ARBA00023015"/>
    </source>
</evidence>
<sequence length="646" mass="73697">MMADRKKVAVFSPNIYEPMTHAIQEGISKAAQELGIKVIYFASFSDSFSNKIYDQYQHYDEGDTVSFELPDLDDFDGIIRVDLAYGPYTLKHLDARLESVTIPIVNVGGYDERYTNVVTNEHESFYNIVDHIIKEHGCRDIYHLAGLRERNFTQTRIDSYRKALEDNGIAFDPEKVYYGTLWHDCGDDALDYILPLCEKNGKKYPDAIVCANDYSAVGLIDACHKRGIEVPGDLIVTGYDGLDEANQGYPSITTGAQPFYKSGYESICCLQKMWEGDTERKDHLIPGELVLNQSCGCKAMTSYNIEDIRSLYTRRIDRVADLAQSTTSLILSVSSAKTMDECFQEISKNSAIDSGFTAMLLCLAPHWEDQRVIEKDFAKQDEEMTVVAGFIGPDPVKHETFRKKDILPPDLLSDPKPYYIFAIHHLQYYMGYLIVSPQNEAHEAIFMKSWIVNLASMLENWRIRHQLNLAVQRMENLYNRDMLTNLYNRHGYEMFFSEIFKECYEKNLPIGVMMIDMDDLKLVNDNYGHAEGDYSLCTIADGMRLSAINGEVCLRTGGDEFVVLAKNYTEEKASIYVKSLCEYIQKCVMRDQKIYPLRVSTGICIKMPPQDCEMNAATIRAFSEEYFKIADAAMYEVKKKHKAGKG</sequence>
<dbReference type="NCBIfam" id="TIGR00254">
    <property type="entry name" value="GGDEF"/>
    <property type="match status" value="1"/>
</dbReference>
<feature type="domain" description="GGDEF" evidence="4">
    <location>
        <begin position="508"/>
        <end position="646"/>
    </location>
</feature>
<keyword evidence="3" id="KW-0804">Transcription</keyword>
<dbReference type="InterPro" id="IPR046335">
    <property type="entry name" value="LacI/GalR-like_sensor"/>
</dbReference>
<protein>
    <submittedName>
        <fullName evidence="5">Arabinogalactan endo-1,4-beta-galactosidase</fullName>
    </submittedName>
</protein>
<dbReference type="Gene3D" id="3.30.70.270">
    <property type="match status" value="1"/>
</dbReference>
<dbReference type="CDD" id="cd06267">
    <property type="entry name" value="PBP1_LacI_sugar_binding-like"/>
    <property type="match status" value="1"/>
</dbReference>
<evidence type="ECO:0000313" key="5">
    <source>
        <dbReference type="EMBL" id="AHF25289.1"/>
    </source>
</evidence>
<dbReference type="InterPro" id="IPR043128">
    <property type="entry name" value="Rev_trsase/Diguanyl_cyclase"/>
</dbReference>
<dbReference type="PANTHER" id="PTHR30146:SF24">
    <property type="entry name" value="XYLOSE OPERON REGULATORY PROTEIN"/>
    <property type="match status" value="1"/>
</dbReference>
<name>W0FP87_9BACT</name>
<dbReference type="InterPro" id="IPR000160">
    <property type="entry name" value="GGDEF_dom"/>
</dbReference>
<dbReference type="InterPro" id="IPR029787">
    <property type="entry name" value="Nucleotide_cyclase"/>
</dbReference>
<dbReference type="AlphaFoldDB" id="W0FP87"/>
<dbReference type="PANTHER" id="PTHR30146">
    <property type="entry name" value="LACI-RELATED TRANSCRIPTIONAL REPRESSOR"/>
    <property type="match status" value="1"/>
</dbReference>
<dbReference type="Pfam" id="PF13377">
    <property type="entry name" value="Peripla_BP_3"/>
    <property type="match status" value="1"/>
</dbReference>
<dbReference type="Gene3D" id="3.40.50.2300">
    <property type="match status" value="2"/>
</dbReference>
<organism evidence="5">
    <name type="scientific">uncultured bacterium Contig1757</name>
    <dbReference type="NCBI Taxonomy" id="1393500"/>
    <lineage>
        <taxon>Bacteria</taxon>
        <taxon>environmental samples</taxon>
    </lineage>
</organism>
<evidence type="ECO:0000259" key="4">
    <source>
        <dbReference type="PROSITE" id="PS50887"/>
    </source>
</evidence>
<proteinExistence type="predicted"/>
<dbReference type="GO" id="GO:0003700">
    <property type="term" value="F:DNA-binding transcription factor activity"/>
    <property type="evidence" value="ECO:0007669"/>
    <property type="project" value="TreeGrafter"/>
</dbReference>
<dbReference type="InterPro" id="IPR028082">
    <property type="entry name" value="Peripla_BP_I"/>
</dbReference>
<dbReference type="SMART" id="SM00267">
    <property type="entry name" value="GGDEF"/>
    <property type="match status" value="1"/>
</dbReference>
<keyword evidence="1" id="KW-0805">Transcription regulation</keyword>
<dbReference type="EMBL" id="KC246828">
    <property type="protein sequence ID" value="AHF25289.1"/>
    <property type="molecule type" value="Genomic_DNA"/>
</dbReference>
<reference evidence="5" key="1">
    <citation type="journal article" date="2013" name="PLoS ONE">
        <title>Metagenomic insights into the carbohydrate-active enzymes carried by the microorganisms adhering to solid digesta in the rumen of cows.</title>
        <authorList>
            <person name="Wang L."/>
            <person name="Hatem A."/>
            <person name="Catalyurek U.V."/>
            <person name="Morrison M."/>
            <person name="Yu Z."/>
        </authorList>
    </citation>
    <scope>NUCLEOTIDE SEQUENCE</scope>
</reference>
<evidence type="ECO:0000256" key="2">
    <source>
        <dbReference type="ARBA" id="ARBA00023125"/>
    </source>
</evidence>